<evidence type="ECO:0000313" key="1">
    <source>
        <dbReference type="EMBL" id="JAD91239.1"/>
    </source>
</evidence>
<dbReference type="EMBL" id="GBRH01206656">
    <property type="protein sequence ID" value="JAD91239.1"/>
    <property type="molecule type" value="Transcribed_RNA"/>
</dbReference>
<name>A0A0A9DRQ1_ARUDO</name>
<dbReference type="AlphaFoldDB" id="A0A0A9DRQ1"/>
<proteinExistence type="predicted"/>
<reference evidence="1" key="2">
    <citation type="journal article" date="2015" name="Data Brief">
        <title>Shoot transcriptome of the giant reed, Arundo donax.</title>
        <authorList>
            <person name="Barrero R.A."/>
            <person name="Guerrero F.D."/>
            <person name="Moolhuijzen P."/>
            <person name="Goolsby J.A."/>
            <person name="Tidwell J."/>
            <person name="Bellgard S.E."/>
            <person name="Bellgard M.I."/>
        </authorList>
    </citation>
    <scope>NUCLEOTIDE SEQUENCE</scope>
    <source>
        <tissue evidence="1">Shoot tissue taken approximately 20 cm above the soil surface</tissue>
    </source>
</reference>
<sequence length="46" mass="5332">MVVLIIWSHYVQTLDPLHLLAYMFVNNTDCLAIIFFRKCLALFASS</sequence>
<organism evidence="1">
    <name type="scientific">Arundo donax</name>
    <name type="common">Giant reed</name>
    <name type="synonym">Donax arundinaceus</name>
    <dbReference type="NCBI Taxonomy" id="35708"/>
    <lineage>
        <taxon>Eukaryota</taxon>
        <taxon>Viridiplantae</taxon>
        <taxon>Streptophyta</taxon>
        <taxon>Embryophyta</taxon>
        <taxon>Tracheophyta</taxon>
        <taxon>Spermatophyta</taxon>
        <taxon>Magnoliopsida</taxon>
        <taxon>Liliopsida</taxon>
        <taxon>Poales</taxon>
        <taxon>Poaceae</taxon>
        <taxon>PACMAD clade</taxon>
        <taxon>Arundinoideae</taxon>
        <taxon>Arundineae</taxon>
        <taxon>Arundo</taxon>
    </lineage>
</organism>
<reference evidence="1" key="1">
    <citation type="submission" date="2014-09" db="EMBL/GenBank/DDBJ databases">
        <authorList>
            <person name="Magalhaes I.L.F."/>
            <person name="Oliveira U."/>
            <person name="Santos F.R."/>
            <person name="Vidigal T.H.D.A."/>
            <person name="Brescovit A.D."/>
            <person name="Santos A.J."/>
        </authorList>
    </citation>
    <scope>NUCLEOTIDE SEQUENCE</scope>
    <source>
        <tissue evidence="1">Shoot tissue taken approximately 20 cm above the soil surface</tissue>
    </source>
</reference>
<accession>A0A0A9DRQ1</accession>
<protein>
    <submittedName>
        <fullName evidence="1">Uncharacterized protein</fullName>
    </submittedName>
</protein>